<evidence type="ECO:0000313" key="2">
    <source>
        <dbReference type="Proteomes" id="UP000509367"/>
    </source>
</evidence>
<accession>A0A6N1VH62</accession>
<proteinExistence type="predicted"/>
<dbReference type="Pfam" id="PF11367">
    <property type="entry name" value="Tail_completion_gp17"/>
    <property type="match status" value="1"/>
</dbReference>
<organism evidence="1 2">
    <name type="scientific">Oricola thermophila</name>
    <dbReference type="NCBI Taxonomy" id="2742145"/>
    <lineage>
        <taxon>Bacteria</taxon>
        <taxon>Pseudomonadati</taxon>
        <taxon>Pseudomonadota</taxon>
        <taxon>Alphaproteobacteria</taxon>
        <taxon>Hyphomicrobiales</taxon>
        <taxon>Ahrensiaceae</taxon>
        <taxon>Oricola</taxon>
    </lineage>
</organism>
<dbReference type="RefSeq" id="WP_175276525.1">
    <property type="nucleotide sequence ID" value="NZ_CP054836.1"/>
</dbReference>
<gene>
    <name evidence="1" type="ORF">HTY61_09315</name>
</gene>
<reference evidence="1 2" key="1">
    <citation type="submission" date="2020-06" db="EMBL/GenBank/DDBJ databases">
        <title>Oricola thermophila sp. nov. isolated from a tidal sediments.</title>
        <authorList>
            <person name="Kwon K.K."/>
            <person name="Yang S.-H."/>
            <person name="Park M.-J."/>
        </authorList>
    </citation>
    <scope>NUCLEOTIDE SEQUENCE [LARGE SCALE GENOMIC DNA]</scope>
    <source>
        <strain evidence="1 2">MEBiC13590</strain>
    </source>
</reference>
<dbReference type="EMBL" id="CP054836">
    <property type="protein sequence ID" value="QKV18632.1"/>
    <property type="molecule type" value="Genomic_DNA"/>
</dbReference>
<dbReference type="InterPro" id="IPR021508">
    <property type="entry name" value="Gp17-like"/>
</dbReference>
<evidence type="ECO:0000313" key="1">
    <source>
        <dbReference type="EMBL" id="QKV18632.1"/>
    </source>
</evidence>
<dbReference type="AlphaFoldDB" id="A0A6N1VH62"/>
<protein>
    <submittedName>
        <fullName evidence="1">DUF3168 domain-containing protein</fullName>
    </submittedName>
</protein>
<dbReference type="InterPro" id="IPR053745">
    <property type="entry name" value="Viral_Tail_Comp_sf"/>
</dbReference>
<dbReference type="Proteomes" id="UP000509367">
    <property type="component" value="Chromosome"/>
</dbReference>
<name>A0A6N1VH62_9HYPH</name>
<dbReference type="Gene3D" id="3.30.2000.30">
    <property type="match status" value="1"/>
</dbReference>
<keyword evidence="2" id="KW-1185">Reference proteome</keyword>
<dbReference type="KEGG" id="orm:HTY61_09315"/>
<sequence length="135" mass="14209">MGAAHDLQAAIVAALRGDAELVALLGDAGRITDRVPPDRAFPFVAIGRTAVSDWSTDDSAGEEHLVTLRCWSRATGRAELLAVAERVTAALSGLSGIHGGTRIVSLLPVSAEHGFEAADRAWRAVLRFRALTEPA</sequence>